<name>A0A7W7PXS4_9ACTN</name>
<gene>
    <name evidence="1" type="ORF">FHS37_007399</name>
</gene>
<keyword evidence="2" id="KW-1185">Reference proteome</keyword>
<evidence type="ECO:0000313" key="1">
    <source>
        <dbReference type="EMBL" id="MBB4903302.1"/>
    </source>
</evidence>
<dbReference type="Proteomes" id="UP000579523">
    <property type="component" value="Unassembled WGS sequence"/>
</dbReference>
<reference evidence="1 2" key="1">
    <citation type="submission" date="2020-08" db="EMBL/GenBank/DDBJ databases">
        <title>Genomic Encyclopedia of Type Strains, Phase III (KMG-III): the genomes of soil and plant-associated and newly described type strains.</title>
        <authorList>
            <person name="Whitman W."/>
        </authorList>
    </citation>
    <scope>NUCLEOTIDE SEQUENCE [LARGE SCALE GENOMIC DNA]</scope>
    <source>
        <strain evidence="1 2">CECT 3273</strain>
    </source>
</reference>
<comment type="caution">
    <text evidence="1">The sequence shown here is derived from an EMBL/GenBank/DDBJ whole genome shotgun (WGS) entry which is preliminary data.</text>
</comment>
<dbReference type="AlphaFoldDB" id="A0A7W7PXS4"/>
<proteinExistence type="predicted"/>
<protein>
    <submittedName>
        <fullName evidence="1">Uncharacterized protein</fullName>
    </submittedName>
</protein>
<dbReference type="EMBL" id="JACHJI010000026">
    <property type="protein sequence ID" value="MBB4903302.1"/>
    <property type="molecule type" value="Genomic_DNA"/>
</dbReference>
<evidence type="ECO:0000313" key="2">
    <source>
        <dbReference type="Proteomes" id="UP000579523"/>
    </source>
</evidence>
<dbReference type="RefSeq" id="WP_184829237.1">
    <property type="nucleotide sequence ID" value="NZ_BMTK01000020.1"/>
</dbReference>
<sequence length="220" mass="24673">MHATQMPRHGDPLDVETFARPEQQRRYIAAMHRIAAQRCPDTPVRVYVSAAPKTVDNPNWQRWLDRIAQDLPGGVELLHYRSVYAESAYDWDTLAGRLDGLVVIGKPKRLGSRVHVLGPVARLELRSLVAQKPVLLFTHNLGLVPVIDCKSQVMSPAEAPRLKLIAPKRWTRDSKTLQATLHALQPTIPDLHEPEPYQAAPGHLMAPFTMERSEPQKAAS</sequence>
<organism evidence="1 2">
    <name type="scientific">Streptomyces griseomycini</name>
    <dbReference type="NCBI Taxonomy" id="66895"/>
    <lineage>
        <taxon>Bacteria</taxon>
        <taxon>Bacillati</taxon>
        <taxon>Actinomycetota</taxon>
        <taxon>Actinomycetes</taxon>
        <taxon>Kitasatosporales</taxon>
        <taxon>Streptomycetaceae</taxon>
        <taxon>Streptomyces</taxon>
    </lineage>
</organism>
<accession>A0A7W7PXS4</accession>